<accession>A0AAN4YG27</accession>
<dbReference type="InterPro" id="IPR001251">
    <property type="entry name" value="CRAL-TRIO_dom"/>
</dbReference>
<sequence>MKPHDALKQFQEATAFHAEKNVHGFYNVISVDDYEDTRRLLCNAPSSFAMMWNIVKNFVDPRTAEKLVVLKSAEVYSTLEKCIDHVNIPKQFGGEFVFQNGMLPDLDEGIRQTLSWINSESSLPPGPLKWIEDGEDRKAIATGCVGGIERTEEIAVLRKLK</sequence>
<comment type="caution">
    <text evidence="2">The sequence shown here is derived from an EMBL/GenBank/DDBJ whole genome shotgun (WGS) entry which is preliminary data.</text>
</comment>
<dbReference type="PANTHER" id="PTHR45657">
    <property type="entry name" value="CRAL-TRIO DOMAIN-CONTAINING PROTEIN YKL091C-RELATED"/>
    <property type="match status" value="1"/>
</dbReference>
<dbReference type="Pfam" id="PF00650">
    <property type="entry name" value="CRAL_TRIO"/>
    <property type="match status" value="1"/>
</dbReference>
<dbReference type="InterPro" id="IPR051026">
    <property type="entry name" value="PI/PC_transfer"/>
</dbReference>
<evidence type="ECO:0000313" key="3">
    <source>
        <dbReference type="Proteomes" id="UP001165205"/>
    </source>
</evidence>
<proteinExistence type="predicted"/>
<dbReference type="EMBL" id="BSYA01000027">
    <property type="protein sequence ID" value="GMG26561.1"/>
    <property type="molecule type" value="Genomic_DNA"/>
</dbReference>
<dbReference type="AlphaFoldDB" id="A0AAN4YG27"/>
<evidence type="ECO:0000259" key="1">
    <source>
        <dbReference type="PROSITE" id="PS50191"/>
    </source>
</evidence>
<dbReference type="Proteomes" id="UP001165205">
    <property type="component" value="Unassembled WGS sequence"/>
</dbReference>
<reference evidence="2" key="1">
    <citation type="submission" date="2023-04" db="EMBL/GenBank/DDBJ databases">
        <title>Aspergillus oryzae NBRC 4228.</title>
        <authorList>
            <person name="Ichikawa N."/>
            <person name="Sato H."/>
            <person name="Tonouchi N."/>
        </authorList>
    </citation>
    <scope>NUCLEOTIDE SEQUENCE</scope>
    <source>
        <strain evidence="2">NBRC 4228</strain>
    </source>
</reference>
<name>A0AAN4YG27_ASPOZ</name>
<protein>
    <submittedName>
        <fullName evidence="2">Unnamed protein product</fullName>
    </submittedName>
</protein>
<dbReference type="CDD" id="cd00170">
    <property type="entry name" value="SEC14"/>
    <property type="match status" value="1"/>
</dbReference>
<feature type="domain" description="CRAL-TRIO" evidence="1">
    <location>
        <begin position="40"/>
        <end position="100"/>
    </location>
</feature>
<dbReference type="PANTHER" id="PTHR45657:SF20">
    <property type="entry name" value="CRAL_TRIO DOMAIN PROTEIN (AFU_ORTHOLOGUE AFUA_5G00680)"/>
    <property type="match status" value="1"/>
</dbReference>
<evidence type="ECO:0000313" key="2">
    <source>
        <dbReference type="EMBL" id="GMG26561.1"/>
    </source>
</evidence>
<gene>
    <name evidence="2" type="ORF">Aory04_000335700</name>
</gene>
<organism evidence="2 3">
    <name type="scientific">Aspergillus oryzae</name>
    <name type="common">Yellow koji mold</name>
    <dbReference type="NCBI Taxonomy" id="5062"/>
    <lineage>
        <taxon>Eukaryota</taxon>
        <taxon>Fungi</taxon>
        <taxon>Dikarya</taxon>
        <taxon>Ascomycota</taxon>
        <taxon>Pezizomycotina</taxon>
        <taxon>Eurotiomycetes</taxon>
        <taxon>Eurotiomycetidae</taxon>
        <taxon>Eurotiales</taxon>
        <taxon>Aspergillaceae</taxon>
        <taxon>Aspergillus</taxon>
        <taxon>Aspergillus subgen. Circumdati</taxon>
    </lineage>
</organism>
<dbReference type="PROSITE" id="PS50191">
    <property type="entry name" value="CRAL_TRIO"/>
    <property type="match status" value="1"/>
</dbReference>
<dbReference type="InterPro" id="IPR036865">
    <property type="entry name" value="CRAL-TRIO_dom_sf"/>
</dbReference>
<dbReference type="SUPFAM" id="SSF52087">
    <property type="entry name" value="CRAL/TRIO domain"/>
    <property type="match status" value="1"/>
</dbReference>
<dbReference type="Gene3D" id="3.40.525.10">
    <property type="entry name" value="CRAL-TRIO lipid binding domain"/>
    <property type="match status" value="1"/>
</dbReference>